<keyword evidence="1" id="KW-0812">Transmembrane</keyword>
<evidence type="ECO:0000256" key="1">
    <source>
        <dbReference type="SAM" id="Phobius"/>
    </source>
</evidence>
<dbReference type="AlphaFoldDB" id="A0A2M6W5H9"/>
<protein>
    <submittedName>
        <fullName evidence="2">Uncharacterized protein</fullName>
    </submittedName>
</protein>
<reference evidence="3" key="1">
    <citation type="submission" date="2017-09" db="EMBL/GenBank/DDBJ databases">
        <title>Depth-based differentiation of microbial function through sediment-hosted aquifers and enrichment of novel symbionts in the deep terrestrial subsurface.</title>
        <authorList>
            <person name="Probst A.J."/>
            <person name="Ladd B."/>
            <person name="Jarett J.K."/>
            <person name="Geller-Mcgrath D.E."/>
            <person name="Sieber C.M.K."/>
            <person name="Emerson J.B."/>
            <person name="Anantharaman K."/>
            <person name="Thomas B.C."/>
            <person name="Malmstrom R."/>
            <person name="Stieglmeier M."/>
            <person name="Klingl A."/>
            <person name="Woyke T."/>
            <person name="Ryan C.M."/>
            <person name="Banfield J.F."/>
        </authorList>
    </citation>
    <scope>NUCLEOTIDE SEQUENCE [LARGE SCALE GENOMIC DNA]</scope>
</reference>
<keyword evidence="1" id="KW-1133">Transmembrane helix</keyword>
<comment type="caution">
    <text evidence="2">The sequence shown here is derived from an EMBL/GenBank/DDBJ whole genome shotgun (WGS) entry which is preliminary data.</text>
</comment>
<evidence type="ECO:0000313" key="3">
    <source>
        <dbReference type="Proteomes" id="UP000231426"/>
    </source>
</evidence>
<dbReference type="EMBL" id="PFBV01000005">
    <property type="protein sequence ID" value="PIT88041.1"/>
    <property type="molecule type" value="Genomic_DNA"/>
</dbReference>
<dbReference type="Proteomes" id="UP000231426">
    <property type="component" value="Unassembled WGS sequence"/>
</dbReference>
<keyword evidence="1" id="KW-0472">Membrane</keyword>
<proteinExistence type="predicted"/>
<evidence type="ECO:0000313" key="2">
    <source>
        <dbReference type="EMBL" id="PIT88041.1"/>
    </source>
</evidence>
<gene>
    <name evidence="2" type="ORF">COU29_03445</name>
</gene>
<sequence>MKLAILIILTLWVLTMPFFKIIRWPDNYPSWKRMVINLTYAFWGILLVTTQMIGPVALVITMFIMWLAVRLVERYLPVSWEGNSKFRQFIYCGSCFVWGYCLANFGNALNLF</sequence>
<name>A0A2M6W5H9_9BACT</name>
<feature type="transmembrane region" description="Helical" evidence="1">
    <location>
        <begin position="89"/>
        <end position="109"/>
    </location>
</feature>
<feature type="transmembrane region" description="Helical" evidence="1">
    <location>
        <begin position="43"/>
        <end position="69"/>
    </location>
</feature>
<accession>A0A2M6W5H9</accession>
<organism evidence="2 3">
    <name type="scientific">Candidatus Magasanikbacteria bacterium CG10_big_fil_rev_8_21_14_0_10_36_32</name>
    <dbReference type="NCBI Taxonomy" id="1974646"/>
    <lineage>
        <taxon>Bacteria</taxon>
        <taxon>Candidatus Magasanikiibacteriota</taxon>
    </lineage>
</organism>